<dbReference type="AlphaFoldDB" id="A0A2S2QYG4"/>
<name>A0A2S2QYG4_9HEMI</name>
<accession>A0A2S2QYG4</accession>
<reference evidence="2" key="1">
    <citation type="submission" date="2018-04" db="EMBL/GenBank/DDBJ databases">
        <title>Transcriptome assembly of Sipha flava.</title>
        <authorList>
            <person name="Scully E.D."/>
            <person name="Geib S.M."/>
            <person name="Palmer N.A."/>
            <person name="Koch K."/>
            <person name="Bradshaw J."/>
            <person name="Heng-Moss T."/>
            <person name="Sarath G."/>
        </authorList>
    </citation>
    <scope>NUCLEOTIDE SEQUENCE</scope>
</reference>
<feature type="region of interest" description="Disordered" evidence="1">
    <location>
        <begin position="1"/>
        <end position="25"/>
    </location>
</feature>
<proteinExistence type="predicted"/>
<protein>
    <submittedName>
        <fullName evidence="2">Uncharacterized protein</fullName>
    </submittedName>
</protein>
<gene>
    <name evidence="2" type="ORF">g.147537</name>
</gene>
<organism evidence="2">
    <name type="scientific">Sipha flava</name>
    <name type="common">yellow sugarcane aphid</name>
    <dbReference type="NCBI Taxonomy" id="143950"/>
    <lineage>
        <taxon>Eukaryota</taxon>
        <taxon>Metazoa</taxon>
        <taxon>Ecdysozoa</taxon>
        <taxon>Arthropoda</taxon>
        <taxon>Hexapoda</taxon>
        <taxon>Insecta</taxon>
        <taxon>Pterygota</taxon>
        <taxon>Neoptera</taxon>
        <taxon>Paraneoptera</taxon>
        <taxon>Hemiptera</taxon>
        <taxon>Sternorrhyncha</taxon>
        <taxon>Aphidomorpha</taxon>
        <taxon>Aphidoidea</taxon>
        <taxon>Aphididae</taxon>
        <taxon>Sipha</taxon>
    </lineage>
</organism>
<dbReference type="EMBL" id="GGMS01013562">
    <property type="protein sequence ID" value="MBY82765.1"/>
    <property type="molecule type" value="Transcribed_RNA"/>
</dbReference>
<sequence>MDNALEPPADHDQLAISNNNQTGTTNCESTIAIENRRRNNNQRSSRVVSKDFNEDIAEPIESENSFAATSYIRRIGRIYRQAFIREVIYPLCFNITLNI</sequence>
<evidence type="ECO:0000313" key="2">
    <source>
        <dbReference type="EMBL" id="MBY82765.1"/>
    </source>
</evidence>
<evidence type="ECO:0000256" key="1">
    <source>
        <dbReference type="SAM" id="MobiDB-lite"/>
    </source>
</evidence>
<feature type="compositionally biased region" description="Polar residues" evidence="1">
    <location>
        <begin position="15"/>
        <end position="25"/>
    </location>
</feature>